<name>A0A1G8I2V7_9RHOO</name>
<organism evidence="9 10">
    <name type="scientific">Propionivibrio dicarboxylicus</name>
    <dbReference type="NCBI Taxonomy" id="83767"/>
    <lineage>
        <taxon>Bacteria</taxon>
        <taxon>Pseudomonadati</taxon>
        <taxon>Pseudomonadota</taxon>
        <taxon>Betaproteobacteria</taxon>
        <taxon>Rhodocyclales</taxon>
        <taxon>Rhodocyclaceae</taxon>
        <taxon>Propionivibrio</taxon>
    </lineage>
</organism>
<dbReference type="RefSeq" id="WP_091938633.1">
    <property type="nucleotide sequence ID" value="NZ_FNCY01000013.1"/>
</dbReference>
<evidence type="ECO:0000256" key="2">
    <source>
        <dbReference type="ARBA" id="ARBA00009142"/>
    </source>
</evidence>
<comment type="similarity">
    <text evidence="2 8">Belongs to the 4-toluene sulfonate uptake permease (TSUP) (TC 2.A.102) family.</text>
</comment>
<dbReference type="InterPro" id="IPR002781">
    <property type="entry name" value="TM_pro_TauE-like"/>
</dbReference>
<evidence type="ECO:0000256" key="4">
    <source>
        <dbReference type="ARBA" id="ARBA00022475"/>
    </source>
</evidence>
<dbReference type="GO" id="GO:0005886">
    <property type="term" value="C:plasma membrane"/>
    <property type="evidence" value="ECO:0007669"/>
    <property type="project" value="UniProtKB-SubCell"/>
</dbReference>
<feature type="transmembrane region" description="Helical" evidence="8">
    <location>
        <begin position="83"/>
        <end position="99"/>
    </location>
</feature>
<keyword evidence="5 8" id="KW-0812">Transmembrane</keyword>
<protein>
    <recommendedName>
        <fullName evidence="8">Probable membrane transporter protein</fullName>
    </recommendedName>
</protein>
<dbReference type="OrthoDB" id="9180138at2"/>
<accession>A0A1G8I2V7</accession>
<dbReference type="STRING" id="83767.SAMN05660652_02914"/>
<evidence type="ECO:0000256" key="7">
    <source>
        <dbReference type="ARBA" id="ARBA00023136"/>
    </source>
</evidence>
<keyword evidence="7 8" id="KW-0472">Membrane</keyword>
<dbReference type="PANTHER" id="PTHR30269:SF23">
    <property type="entry name" value="MEMBRANE TRANSPORTER PROTEIN YDHB-RELATED"/>
    <property type="match status" value="1"/>
</dbReference>
<dbReference type="PANTHER" id="PTHR30269">
    <property type="entry name" value="TRANSMEMBRANE PROTEIN YFCA"/>
    <property type="match status" value="1"/>
</dbReference>
<evidence type="ECO:0000256" key="1">
    <source>
        <dbReference type="ARBA" id="ARBA00004651"/>
    </source>
</evidence>
<keyword evidence="3" id="KW-0813">Transport</keyword>
<evidence type="ECO:0000256" key="6">
    <source>
        <dbReference type="ARBA" id="ARBA00022989"/>
    </source>
</evidence>
<feature type="transmembrane region" description="Helical" evidence="8">
    <location>
        <begin position="38"/>
        <end position="62"/>
    </location>
</feature>
<evidence type="ECO:0000313" key="9">
    <source>
        <dbReference type="EMBL" id="SDI13194.1"/>
    </source>
</evidence>
<feature type="transmembrane region" description="Helical" evidence="8">
    <location>
        <begin position="136"/>
        <end position="164"/>
    </location>
</feature>
<evidence type="ECO:0000256" key="8">
    <source>
        <dbReference type="RuleBase" id="RU363041"/>
    </source>
</evidence>
<feature type="transmembrane region" description="Helical" evidence="8">
    <location>
        <begin position="105"/>
        <end position="124"/>
    </location>
</feature>
<comment type="subcellular location">
    <subcellularLocation>
        <location evidence="1 8">Cell membrane</location>
        <topology evidence="1 8">Multi-pass membrane protein</topology>
    </subcellularLocation>
</comment>
<dbReference type="AlphaFoldDB" id="A0A1G8I2V7"/>
<feature type="transmembrane region" description="Helical" evidence="8">
    <location>
        <begin position="176"/>
        <end position="196"/>
    </location>
</feature>
<keyword evidence="10" id="KW-1185">Reference proteome</keyword>
<feature type="transmembrane region" description="Helical" evidence="8">
    <location>
        <begin position="203"/>
        <end position="222"/>
    </location>
</feature>
<evidence type="ECO:0000256" key="5">
    <source>
        <dbReference type="ARBA" id="ARBA00022692"/>
    </source>
</evidence>
<gene>
    <name evidence="9" type="ORF">SAMN05660652_02914</name>
</gene>
<dbReference type="InterPro" id="IPR052017">
    <property type="entry name" value="TSUP"/>
</dbReference>
<reference evidence="9 10" key="1">
    <citation type="submission" date="2016-10" db="EMBL/GenBank/DDBJ databases">
        <authorList>
            <person name="de Groot N.N."/>
        </authorList>
    </citation>
    <scope>NUCLEOTIDE SEQUENCE [LARGE SCALE GENOMIC DNA]</scope>
    <source>
        <strain evidence="9 10">DSM 5885</strain>
    </source>
</reference>
<proteinExistence type="inferred from homology"/>
<feature type="transmembrane region" description="Helical" evidence="8">
    <location>
        <begin position="228"/>
        <end position="246"/>
    </location>
</feature>
<dbReference type="EMBL" id="FNCY01000013">
    <property type="protein sequence ID" value="SDI13194.1"/>
    <property type="molecule type" value="Genomic_DNA"/>
</dbReference>
<evidence type="ECO:0000256" key="3">
    <source>
        <dbReference type="ARBA" id="ARBA00022448"/>
    </source>
</evidence>
<keyword evidence="6 8" id="KW-1133">Transmembrane helix</keyword>
<keyword evidence="4 8" id="KW-1003">Cell membrane</keyword>
<sequence>MADVMTILPDLAPLALACLVAFLASVLGGLSGFGTGLVLPAFLAPLVGVGAVVPVMAVAMLFNNGGRVFAFWRDIEWTHLRRMLWLGLPGCVAGAYGYTLLSSDAIALGLGVFLLASVPLRRALRAANLRFSPALQVVAGGGFGFVNGGMSGAGILLISFLMAADLAGSALIATDALISFIMGVAKVALFGSLAALSASQVSIGLVVGVCTAPGAFVARWLLRRIPAGLHAWIMEAVVMLGAVSLLRQGF</sequence>
<dbReference type="Proteomes" id="UP000198607">
    <property type="component" value="Unassembled WGS sequence"/>
</dbReference>
<dbReference type="Pfam" id="PF01925">
    <property type="entry name" value="TauE"/>
    <property type="match status" value="1"/>
</dbReference>
<evidence type="ECO:0000313" key="10">
    <source>
        <dbReference type="Proteomes" id="UP000198607"/>
    </source>
</evidence>